<evidence type="ECO:0000313" key="1">
    <source>
        <dbReference type="EMBL" id="OWK51402.1"/>
    </source>
</evidence>
<dbReference type="Proteomes" id="UP000197619">
    <property type="component" value="Unassembled WGS sequence"/>
</dbReference>
<gene>
    <name evidence="1" type="ORF">RLOC_00009154</name>
</gene>
<keyword evidence="2" id="KW-1185">Reference proteome</keyword>
<protein>
    <submittedName>
        <fullName evidence="1">Uncharacterized protein</fullName>
    </submittedName>
</protein>
<accession>A0A218UDD1</accession>
<sequence>MQHQKAVEQLKPTDDPSSWHLFLTFDLYLGSGSQPLDHILALDSASWQLVWFLSLASALA</sequence>
<reference evidence="1 2" key="1">
    <citation type="submission" date="2017-05" db="EMBL/GenBank/DDBJ databases">
        <title>Genome of assembly of the Bengalese finch, Lonchura striata domestica.</title>
        <authorList>
            <person name="Colquitt B.M."/>
            <person name="Brainard M.S."/>
        </authorList>
    </citation>
    <scope>NUCLEOTIDE SEQUENCE [LARGE SCALE GENOMIC DNA]</scope>
    <source>
        <strain evidence="1">White83orange57</strain>
    </source>
</reference>
<name>A0A218UDD1_9PASE</name>
<comment type="caution">
    <text evidence="1">The sequence shown here is derived from an EMBL/GenBank/DDBJ whole genome shotgun (WGS) entry which is preliminary data.</text>
</comment>
<dbReference type="EMBL" id="MUZQ01000438">
    <property type="protein sequence ID" value="OWK51402.1"/>
    <property type="molecule type" value="Genomic_DNA"/>
</dbReference>
<organism evidence="1 2">
    <name type="scientific">Lonchura striata</name>
    <name type="common">white-rumped munia</name>
    <dbReference type="NCBI Taxonomy" id="40157"/>
    <lineage>
        <taxon>Eukaryota</taxon>
        <taxon>Metazoa</taxon>
        <taxon>Chordata</taxon>
        <taxon>Craniata</taxon>
        <taxon>Vertebrata</taxon>
        <taxon>Euteleostomi</taxon>
        <taxon>Archelosauria</taxon>
        <taxon>Archosauria</taxon>
        <taxon>Dinosauria</taxon>
        <taxon>Saurischia</taxon>
        <taxon>Theropoda</taxon>
        <taxon>Coelurosauria</taxon>
        <taxon>Aves</taxon>
        <taxon>Neognathae</taxon>
        <taxon>Neoaves</taxon>
        <taxon>Telluraves</taxon>
        <taxon>Australaves</taxon>
        <taxon>Passeriformes</taxon>
        <taxon>Passeroidea</taxon>
        <taxon>Estrildidae</taxon>
        <taxon>Estrildinae</taxon>
        <taxon>Lonchura</taxon>
    </lineage>
</organism>
<evidence type="ECO:0000313" key="2">
    <source>
        <dbReference type="Proteomes" id="UP000197619"/>
    </source>
</evidence>
<dbReference type="AlphaFoldDB" id="A0A218UDD1"/>
<proteinExistence type="predicted"/>